<dbReference type="AlphaFoldDB" id="A0A2R6XK33"/>
<protein>
    <submittedName>
        <fullName evidence="2">Uncharacterized protein</fullName>
    </submittedName>
</protein>
<evidence type="ECO:0000256" key="1">
    <source>
        <dbReference type="SAM" id="MobiDB-lite"/>
    </source>
</evidence>
<proteinExistence type="predicted"/>
<keyword evidence="3" id="KW-1185">Reference proteome</keyword>
<feature type="region of interest" description="Disordered" evidence="1">
    <location>
        <begin position="109"/>
        <end position="130"/>
    </location>
</feature>
<dbReference type="Gramene" id="Mp4g11510.1">
    <property type="protein sequence ID" value="Mp4g11510.1.cds1"/>
    <property type="gene ID" value="Mp4g11510"/>
</dbReference>
<accession>A0A2R6XK33</accession>
<gene>
    <name evidence="2" type="ORF">MARPO_0011s0136</name>
</gene>
<sequence>MRSFSPHFYFQPQLSVRALFPDLFRTTRSYVRQCQDYGGCTDRVGARLPHPCPPRSHHADSRPPRIQDVIQNLNGSFRIRAGSEPLCAFERPPPDLTQPGTGRLCFRRSQPPLPPRNLGGFRGFRGKGIR</sequence>
<dbReference type="EMBL" id="KZ772683">
    <property type="protein sequence ID" value="PTQ46464.1"/>
    <property type="molecule type" value="Genomic_DNA"/>
</dbReference>
<name>A0A2R6XK33_MARPO</name>
<organism evidence="2 3">
    <name type="scientific">Marchantia polymorpha</name>
    <name type="common">Common liverwort</name>
    <name type="synonym">Marchantia aquatica</name>
    <dbReference type="NCBI Taxonomy" id="3197"/>
    <lineage>
        <taxon>Eukaryota</taxon>
        <taxon>Viridiplantae</taxon>
        <taxon>Streptophyta</taxon>
        <taxon>Embryophyta</taxon>
        <taxon>Marchantiophyta</taxon>
        <taxon>Marchantiopsida</taxon>
        <taxon>Marchantiidae</taxon>
        <taxon>Marchantiales</taxon>
        <taxon>Marchantiaceae</taxon>
        <taxon>Marchantia</taxon>
    </lineage>
</organism>
<dbReference type="Proteomes" id="UP000244005">
    <property type="component" value="Unassembled WGS sequence"/>
</dbReference>
<evidence type="ECO:0000313" key="2">
    <source>
        <dbReference type="EMBL" id="PTQ46464.1"/>
    </source>
</evidence>
<evidence type="ECO:0000313" key="3">
    <source>
        <dbReference type="Proteomes" id="UP000244005"/>
    </source>
</evidence>
<reference evidence="3" key="1">
    <citation type="journal article" date="2017" name="Cell">
        <title>Insights into land plant evolution garnered from the Marchantia polymorpha genome.</title>
        <authorList>
            <person name="Bowman J.L."/>
            <person name="Kohchi T."/>
            <person name="Yamato K.T."/>
            <person name="Jenkins J."/>
            <person name="Shu S."/>
            <person name="Ishizaki K."/>
            <person name="Yamaoka S."/>
            <person name="Nishihama R."/>
            <person name="Nakamura Y."/>
            <person name="Berger F."/>
            <person name="Adam C."/>
            <person name="Aki S.S."/>
            <person name="Althoff F."/>
            <person name="Araki T."/>
            <person name="Arteaga-Vazquez M.A."/>
            <person name="Balasubrmanian S."/>
            <person name="Barry K."/>
            <person name="Bauer D."/>
            <person name="Boehm C.R."/>
            <person name="Briginshaw L."/>
            <person name="Caballero-Perez J."/>
            <person name="Catarino B."/>
            <person name="Chen F."/>
            <person name="Chiyoda S."/>
            <person name="Chovatia M."/>
            <person name="Davies K.M."/>
            <person name="Delmans M."/>
            <person name="Demura T."/>
            <person name="Dierschke T."/>
            <person name="Dolan L."/>
            <person name="Dorantes-Acosta A.E."/>
            <person name="Eklund D.M."/>
            <person name="Florent S.N."/>
            <person name="Flores-Sandoval E."/>
            <person name="Fujiyama A."/>
            <person name="Fukuzawa H."/>
            <person name="Galik B."/>
            <person name="Grimanelli D."/>
            <person name="Grimwood J."/>
            <person name="Grossniklaus U."/>
            <person name="Hamada T."/>
            <person name="Haseloff J."/>
            <person name="Hetherington A.J."/>
            <person name="Higo A."/>
            <person name="Hirakawa Y."/>
            <person name="Hundley H.N."/>
            <person name="Ikeda Y."/>
            <person name="Inoue K."/>
            <person name="Inoue S.I."/>
            <person name="Ishida S."/>
            <person name="Jia Q."/>
            <person name="Kakita M."/>
            <person name="Kanazawa T."/>
            <person name="Kawai Y."/>
            <person name="Kawashima T."/>
            <person name="Kennedy M."/>
            <person name="Kinose K."/>
            <person name="Kinoshita T."/>
            <person name="Kohara Y."/>
            <person name="Koide E."/>
            <person name="Komatsu K."/>
            <person name="Kopischke S."/>
            <person name="Kubo M."/>
            <person name="Kyozuka J."/>
            <person name="Lagercrantz U."/>
            <person name="Lin S.S."/>
            <person name="Lindquist E."/>
            <person name="Lipzen A.M."/>
            <person name="Lu C.W."/>
            <person name="De Luna E."/>
            <person name="Martienssen R.A."/>
            <person name="Minamino N."/>
            <person name="Mizutani M."/>
            <person name="Mizutani M."/>
            <person name="Mochizuki N."/>
            <person name="Monte I."/>
            <person name="Mosher R."/>
            <person name="Nagasaki H."/>
            <person name="Nakagami H."/>
            <person name="Naramoto S."/>
            <person name="Nishitani K."/>
            <person name="Ohtani M."/>
            <person name="Okamoto T."/>
            <person name="Okumura M."/>
            <person name="Phillips J."/>
            <person name="Pollak B."/>
            <person name="Reinders A."/>
            <person name="Rovekamp M."/>
            <person name="Sano R."/>
            <person name="Sawa S."/>
            <person name="Schmid M.W."/>
            <person name="Shirakawa M."/>
            <person name="Solano R."/>
            <person name="Spunde A."/>
            <person name="Suetsugu N."/>
            <person name="Sugano S."/>
            <person name="Sugiyama A."/>
            <person name="Sun R."/>
            <person name="Suzuki Y."/>
            <person name="Takenaka M."/>
            <person name="Takezawa D."/>
            <person name="Tomogane H."/>
            <person name="Tsuzuki M."/>
            <person name="Ueda T."/>
            <person name="Umeda M."/>
            <person name="Ward J.M."/>
            <person name="Watanabe Y."/>
            <person name="Yazaki K."/>
            <person name="Yokoyama R."/>
            <person name="Yoshitake Y."/>
            <person name="Yotsui I."/>
            <person name="Zachgo S."/>
            <person name="Schmutz J."/>
        </authorList>
    </citation>
    <scope>NUCLEOTIDE SEQUENCE [LARGE SCALE GENOMIC DNA]</scope>
    <source>
        <strain evidence="3">Tak-1</strain>
    </source>
</reference>